<feature type="domain" description="Ribosomal RNA adenine methylase transferase N-terminal" evidence="7">
    <location>
        <begin position="1"/>
        <end position="113"/>
    </location>
</feature>
<dbReference type="InterPro" id="IPR029063">
    <property type="entry name" value="SAM-dependent_MTases_sf"/>
</dbReference>
<comment type="similarity">
    <text evidence="5 6">Belongs to the class I-like SAM-binding methyltransferase superfamily. rRNA adenine N(6)-methyltransferase family.</text>
</comment>
<comment type="caution">
    <text evidence="8">The sequence shown here is derived from an EMBL/GenBank/DDBJ whole genome shotgun (WGS) entry which is preliminary data.</text>
</comment>
<dbReference type="InterPro" id="IPR001737">
    <property type="entry name" value="KsgA/Erm"/>
</dbReference>
<evidence type="ECO:0000313" key="9">
    <source>
        <dbReference type="Proteomes" id="UP000784294"/>
    </source>
</evidence>
<evidence type="ECO:0000256" key="4">
    <source>
        <dbReference type="ARBA" id="ARBA00022884"/>
    </source>
</evidence>
<dbReference type="PANTHER" id="PTHR11727">
    <property type="entry name" value="DIMETHYLADENOSINE TRANSFERASE"/>
    <property type="match status" value="1"/>
</dbReference>
<keyword evidence="6" id="KW-0698">rRNA processing</keyword>
<reference evidence="8" key="1">
    <citation type="submission" date="2018-11" db="EMBL/GenBank/DDBJ databases">
        <authorList>
            <consortium name="Pathogen Informatics"/>
        </authorList>
    </citation>
    <scope>NUCLEOTIDE SEQUENCE</scope>
</reference>
<evidence type="ECO:0000256" key="5">
    <source>
        <dbReference type="PROSITE-ProRule" id="PRU01026"/>
    </source>
</evidence>
<accession>A0A3S4ZJP4</accession>
<keyword evidence="1 5" id="KW-0489">Methyltransferase</keyword>
<gene>
    <name evidence="8" type="ORF">PXEA_LOCUS6745</name>
</gene>
<dbReference type="GO" id="GO:0003723">
    <property type="term" value="F:RNA binding"/>
    <property type="evidence" value="ECO:0007669"/>
    <property type="project" value="UniProtKB-UniRule"/>
</dbReference>
<dbReference type="GO" id="GO:0005759">
    <property type="term" value="C:mitochondrial matrix"/>
    <property type="evidence" value="ECO:0007669"/>
    <property type="project" value="TreeGrafter"/>
</dbReference>
<dbReference type="EMBL" id="CAAALY010017380">
    <property type="protein sequence ID" value="VEL13305.1"/>
    <property type="molecule type" value="Genomic_DNA"/>
</dbReference>
<dbReference type="GO" id="GO:0006391">
    <property type="term" value="P:transcription initiation at mitochondrial promoter"/>
    <property type="evidence" value="ECO:0007669"/>
    <property type="project" value="TreeGrafter"/>
</dbReference>
<dbReference type="PROSITE" id="PS51689">
    <property type="entry name" value="SAM_RNA_A_N6_MT"/>
    <property type="match status" value="1"/>
</dbReference>
<dbReference type="Proteomes" id="UP000784294">
    <property type="component" value="Unassembled WGS sequence"/>
</dbReference>
<dbReference type="EC" id="2.1.1.-" evidence="6"/>
<evidence type="ECO:0000256" key="1">
    <source>
        <dbReference type="ARBA" id="ARBA00022603"/>
    </source>
</evidence>
<feature type="binding site" evidence="5">
    <location>
        <position position="44"/>
    </location>
    <ligand>
        <name>S-adenosyl-L-methionine</name>
        <dbReference type="ChEBI" id="CHEBI:59789"/>
    </ligand>
</feature>
<evidence type="ECO:0000259" key="7">
    <source>
        <dbReference type="SMART" id="SM00650"/>
    </source>
</evidence>
<dbReference type="SUPFAM" id="SSF53335">
    <property type="entry name" value="S-adenosyl-L-methionine-dependent methyltransferases"/>
    <property type="match status" value="1"/>
</dbReference>
<evidence type="ECO:0000256" key="6">
    <source>
        <dbReference type="RuleBase" id="RU362106"/>
    </source>
</evidence>
<sequence length="113" mass="12736">MNDGNITASTTGLLEVKGCNPTSPVSSDLTLHSLLPSRFHIIGNLPFNISTPLIVNWLSDVAERRGLWRRGRTQMTLTFQKEVAERIVASVWDEQRSRLSVMAQAYCDYHFIS</sequence>
<organism evidence="8 9">
    <name type="scientific">Protopolystoma xenopodis</name>
    <dbReference type="NCBI Taxonomy" id="117903"/>
    <lineage>
        <taxon>Eukaryota</taxon>
        <taxon>Metazoa</taxon>
        <taxon>Spiralia</taxon>
        <taxon>Lophotrochozoa</taxon>
        <taxon>Platyhelminthes</taxon>
        <taxon>Monogenea</taxon>
        <taxon>Polyopisthocotylea</taxon>
        <taxon>Polystomatidea</taxon>
        <taxon>Polystomatidae</taxon>
        <taxon>Protopolystoma</taxon>
    </lineage>
</organism>
<dbReference type="InterPro" id="IPR020598">
    <property type="entry name" value="rRNA_Ade_methylase_Trfase_N"/>
</dbReference>
<keyword evidence="9" id="KW-1185">Reference proteome</keyword>
<name>A0A3S4ZJP4_9PLAT</name>
<evidence type="ECO:0000256" key="2">
    <source>
        <dbReference type="ARBA" id="ARBA00022679"/>
    </source>
</evidence>
<dbReference type="GO" id="GO:0034246">
    <property type="term" value="F:mitochondrial transcription factor activity"/>
    <property type="evidence" value="ECO:0007669"/>
    <property type="project" value="TreeGrafter"/>
</dbReference>
<keyword evidence="3 5" id="KW-0949">S-adenosyl-L-methionine</keyword>
<dbReference type="PANTHER" id="PTHR11727:SF17">
    <property type="entry name" value="DIMETHYLADENOSINE TRANSFERASE 1, MITOCHONDRIAL"/>
    <property type="match status" value="1"/>
</dbReference>
<evidence type="ECO:0000313" key="8">
    <source>
        <dbReference type="EMBL" id="VEL13305.1"/>
    </source>
</evidence>
<feature type="binding site" evidence="5">
    <location>
        <position position="1"/>
    </location>
    <ligand>
        <name>S-adenosyl-L-methionine</name>
        <dbReference type="ChEBI" id="CHEBI:59789"/>
    </ligand>
</feature>
<dbReference type="AlphaFoldDB" id="A0A3S4ZJP4"/>
<evidence type="ECO:0000256" key="3">
    <source>
        <dbReference type="ARBA" id="ARBA00022691"/>
    </source>
</evidence>
<dbReference type="SMART" id="SM00650">
    <property type="entry name" value="rADc"/>
    <property type="match status" value="1"/>
</dbReference>
<dbReference type="Pfam" id="PF00398">
    <property type="entry name" value="RrnaAD"/>
    <property type="match status" value="1"/>
</dbReference>
<keyword evidence="4 5" id="KW-0694">RNA-binding</keyword>
<keyword evidence="2 5" id="KW-0808">Transferase</keyword>
<dbReference type="Gene3D" id="3.40.50.150">
    <property type="entry name" value="Vaccinia Virus protein VP39"/>
    <property type="match status" value="1"/>
</dbReference>
<comment type="caution">
    <text evidence="5">Lacks conserved residue(s) required for the propagation of feature annotation.</text>
</comment>
<protein>
    <recommendedName>
        <fullName evidence="6">rRNA adenine N(6)-methyltransferase</fullName>
        <ecNumber evidence="6">2.1.1.-</ecNumber>
    </recommendedName>
</protein>
<dbReference type="GO" id="GO:0000179">
    <property type="term" value="F:rRNA (adenine-N6,N6-)-dimethyltransferase activity"/>
    <property type="evidence" value="ECO:0007669"/>
    <property type="project" value="UniProtKB-UniRule"/>
</dbReference>
<dbReference type="OrthoDB" id="16079at2759"/>
<proteinExistence type="inferred from homology"/>